<sequence length="390" mass="42514">MMNAAEPQVTPAPEPRTRPCAHCGRPVTARKPTGRPPRYCPPDQRDCAARARAERIAARAADTAGGPAALRQSVVELAGHLDEAWEPLQDLVESAQGARTLLTTLRDDLIARVERAEQAAEQATAAREQADQRALAAEVARDDALDQARQARAQRTEALRARDTAEQATQDALRAQERLRAERDAAREQADQAAATAAATVTDITATADRRVQAAADAAAAAREQAAALRAQVESLRDQLRDRDERLHEAARAADRLRADTEHRLAQAAADATHRIDQAVADAERRVEQARAELAALREQHERRVLDLGRQLGAQTERADRLQRAHDRHRELIDRLLATARTDPATPTQDPADREQADVEHGARNTLHAVIAMLESARVTPDGTEAPSSP</sequence>
<reference evidence="2" key="1">
    <citation type="journal article" date="2014" name="Int. J. Syst. Evol. Microbiol.">
        <title>Complete genome sequence of Corynebacterium casei LMG S-19264T (=DSM 44701T), isolated from a smear-ripened cheese.</title>
        <authorList>
            <consortium name="US DOE Joint Genome Institute (JGI-PGF)"/>
            <person name="Walter F."/>
            <person name="Albersmeier A."/>
            <person name="Kalinowski J."/>
            <person name="Ruckert C."/>
        </authorList>
    </citation>
    <scope>NUCLEOTIDE SEQUENCE</scope>
    <source>
        <strain evidence="2">JCM 3313</strain>
    </source>
</reference>
<reference evidence="2" key="2">
    <citation type="submission" date="2020-09" db="EMBL/GenBank/DDBJ databases">
        <authorList>
            <person name="Sun Q."/>
            <person name="Ohkuma M."/>
        </authorList>
    </citation>
    <scope>NUCLEOTIDE SEQUENCE</scope>
    <source>
        <strain evidence="2">JCM 3313</strain>
    </source>
</reference>
<evidence type="ECO:0000313" key="2">
    <source>
        <dbReference type="EMBL" id="GGP53617.1"/>
    </source>
</evidence>
<keyword evidence="3" id="KW-1185">Reference proteome</keyword>
<name>A0A918ECY2_9PSEU</name>
<feature type="compositionally biased region" description="Basic and acidic residues" evidence="1">
    <location>
        <begin position="351"/>
        <end position="363"/>
    </location>
</feature>
<dbReference type="AlphaFoldDB" id="A0A918ECY2"/>
<feature type="region of interest" description="Disordered" evidence="1">
    <location>
        <begin position="337"/>
        <end position="366"/>
    </location>
</feature>
<accession>A0A918ECY2</accession>
<organism evidence="2 3">
    <name type="scientific">Saccharothrix coeruleofusca</name>
    <dbReference type="NCBI Taxonomy" id="33919"/>
    <lineage>
        <taxon>Bacteria</taxon>
        <taxon>Bacillati</taxon>
        <taxon>Actinomycetota</taxon>
        <taxon>Actinomycetes</taxon>
        <taxon>Pseudonocardiales</taxon>
        <taxon>Pseudonocardiaceae</taxon>
        <taxon>Saccharothrix</taxon>
    </lineage>
</organism>
<feature type="region of interest" description="Disordered" evidence="1">
    <location>
        <begin position="1"/>
        <end position="44"/>
    </location>
</feature>
<dbReference type="EMBL" id="BMRG01000004">
    <property type="protein sequence ID" value="GGP53617.1"/>
    <property type="molecule type" value="Genomic_DNA"/>
</dbReference>
<gene>
    <name evidence="2" type="ORF">GCM10010185_27210</name>
</gene>
<proteinExistence type="predicted"/>
<protein>
    <submittedName>
        <fullName evidence="2">Uncharacterized protein</fullName>
    </submittedName>
</protein>
<dbReference type="RefSeq" id="WP_194523939.1">
    <property type="nucleotide sequence ID" value="NZ_BMRG01000004.1"/>
</dbReference>
<dbReference type="Proteomes" id="UP000639606">
    <property type="component" value="Unassembled WGS sequence"/>
</dbReference>
<comment type="caution">
    <text evidence="2">The sequence shown here is derived from an EMBL/GenBank/DDBJ whole genome shotgun (WGS) entry which is preliminary data.</text>
</comment>
<evidence type="ECO:0000256" key="1">
    <source>
        <dbReference type="SAM" id="MobiDB-lite"/>
    </source>
</evidence>
<evidence type="ECO:0000313" key="3">
    <source>
        <dbReference type="Proteomes" id="UP000639606"/>
    </source>
</evidence>